<evidence type="ECO:0000256" key="2">
    <source>
        <dbReference type="SAM" id="Phobius"/>
    </source>
</evidence>
<comment type="caution">
    <text evidence="3">The sequence shown here is derived from an EMBL/GenBank/DDBJ whole genome shotgun (WGS) entry which is preliminary data.</text>
</comment>
<feature type="region of interest" description="Disordered" evidence="1">
    <location>
        <begin position="192"/>
        <end position="216"/>
    </location>
</feature>
<dbReference type="PANTHER" id="PTHR28474:SF1">
    <property type="entry name" value="TRANSMEMBRANE PROTEIN 72"/>
    <property type="match status" value="1"/>
</dbReference>
<name>A0A9Q1CX43_CONCO</name>
<keyword evidence="2" id="KW-0812">Transmembrane</keyword>
<protein>
    <recommendedName>
        <fullName evidence="5">Transmembrane protein 72</fullName>
    </recommendedName>
</protein>
<sequence length="216" mass="23269">MSKIGVETLRQGEFHNLGVYLLVSAGGVLVFELSFFTDVLLMWCLPCPPKWKAFVLWKKLATLGGFQKFLYYTLMSVVCFLHPVLLWHAVIPGTMLLVTGVAYFILSKKQPPPAAKERAGLGAGYEDASAVTSSAGEGGEAEQTYSFFRVAPGNRTSALSLVPSAAGGGGAWAVEENPPPAGIRGARQVRFREDQAETQECQDAETTSDKAPMIPP</sequence>
<reference evidence="3" key="1">
    <citation type="journal article" date="2023" name="Science">
        <title>Genome structures resolve the early diversification of teleost fishes.</title>
        <authorList>
            <person name="Parey E."/>
            <person name="Louis A."/>
            <person name="Montfort J."/>
            <person name="Bouchez O."/>
            <person name="Roques C."/>
            <person name="Iampietro C."/>
            <person name="Lluch J."/>
            <person name="Castinel A."/>
            <person name="Donnadieu C."/>
            <person name="Desvignes T."/>
            <person name="Floi Bucao C."/>
            <person name="Jouanno E."/>
            <person name="Wen M."/>
            <person name="Mejri S."/>
            <person name="Dirks R."/>
            <person name="Jansen H."/>
            <person name="Henkel C."/>
            <person name="Chen W.J."/>
            <person name="Zahm M."/>
            <person name="Cabau C."/>
            <person name="Klopp C."/>
            <person name="Thompson A.W."/>
            <person name="Robinson-Rechavi M."/>
            <person name="Braasch I."/>
            <person name="Lecointre G."/>
            <person name="Bobe J."/>
            <person name="Postlethwait J.H."/>
            <person name="Berthelot C."/>
            <person name="Roest Crollius H."/>
            <person name="Guiguen Y."/>
        </authorList>
    </citation>
    <scope>NUCLEOTIDE SEQUENCE</scope>
    <source>
        <strain evidence="3">Concon-B</strain>
    </source>
</reference>
<accession>A0A9Q1CX43</accession>
<evidence type="ECO:0000256" key="1">
    <source>
        <dbReference type="SAM" id="MobiDB-lite"/>
    </source>
</evidence>
<dbReference type="InterPro" id="IPR032055">
    <property type="entry name" value="TMEM72"/>
</dbReference>
<proteinExistence type="predicted"/>
<evidence type="ECO:0000313" key="4">
    <source>
        <dbReference type="Proteomes" id="UP001152803"/>
    </source>
</evidence>
<dbReference type="Proteomes" id="UP001152803">
    <property type="component" value="Unassembled WGS sequence"/>
</dbReference>
<dbReference type="Pfam" id="PF16054">
    <property type="entry name" value="TMEM72"/>
    <property type="match status" value="1"/>
</dbReference>
<evidence type="ECO:0000313" key="3">
    <source>
        <dbReference type="EMBL" id="KAJ8250751.1"/>
    </source>
</evidence>
<keyword evidence="4" id="KW-1185">Reference proteome</keyword>
<keyword evidence="2" id="KW-0472">Membrane</keyword>
<evidence type="ECO:0008006" key="5">
    <source>
        <dbReference type="Google" id="ProtNLM"/>
    </source>
</evidence>
<keyword evidence="2" id="KW-1133">Transmembrane helix</keyword>
<dbReference type="AlphaFoldDB" id="A0A9Q1CX43"/>
<organism evidence="3 4">
    <name type="scientific">Conger conger</name>
    <name type="common">Conger eel</name>
    <name type="synonym">Muraena conger</name>
    <dbReference type="NCBI Taxonomy" id="82655"/>
    <lineage>
        <taxon>Eukaryota</taxon>
        <taxon>Metazoa</taxon>
        <taxon>Chordata</taxon>
        <taxon>Craniata</taxon>
        <taxon>Vertebrata</taxon>
        <taxon>Euteleostomi</taxon>
        <taxon>Actinopterygii</taxon>
        <taxon>Neopterygii</taxon>
        <taxon>Teleostei</taxon>
        <taxon>Anguilliformes</taxon>
        <taxon>Congridae</taxon>
        <taxon>Conger</taxon>
    </lineage>
</organism>
<gene>
    <name evidence="3" type="ORF">COCON_G00226730</name>
</gene>
<dbReference type="PANTHER" id="PTHR28474">
    <property type="entry name" value="TRANSMEMBRANE PROTEIN 72"/>
    <property type="match status" value="1"/>
</dbReference>
<dbReference type="OrthoDB" id="5946061at2759"/>
<feature type="transmembrane region" description="Helical" evidence="2">
    <location>
        <begin position="20"/>
        <end position="44"/>
    </location>
</feature>
<dbReference type="EMBL" id="JAFJMO010000018">
    <property type="protein sequence ID" value="KAJ8250751.1"/>
    <property type="molecule type" value="Genomic_DNA"/>
</dbReference>
<feature type="transmembrane region" description="Helical" evidence="2">
    <location>
        <begin position="86"/>
        <end position="106"/>
    </location>
</feature>